<dbReference type="InterPro" id="IPR043519">
    <property type="entry name" value="NT_sf"/>
</dbReference>
<sequence>MKHQDPLIEDLVRALQVQYQPHTIIFYGSRARGDATASSDIDIACFVDDHPELKDARLFQGVYLDNWVYPTQAMQHISKDTLRFADGDCLVDQRGLGKEFLAKVRNKLAAGPERLSESDRTHTIEWISKMLKRIETEDVEGMYRRCWLQLELLEIYFQLRGQWFFGPKKSLQYLKSKDPVAYHLFSDTYRMPTDLKKLQLLAHHVITIDSFNGWAISEQAG</sequence>
<dbReference type="Gene3D" id="3.30.460.10">
    <property type="entry name" value="Beta Polymerase, domain 2"/>
    <property type="match status" value="1"/>
</dbReference>
<protein>
    <submittedName>
        <fullName evidence="2">Nucleotidyltransferase domain-containing protein</fullName>
    </submittedName>
</protein>
<name>A0ABY5GHQ4_9GAMM</name>
<proteinExistence type="predicted"/>
<gene>
    <name evidence="2" type="ORF">NNL38_05975</name>
</gene>
<evidence type="ECO:0000313" key="3">
    <source>
        <dbReference type="Proteomes" id="UP001057998"/>
    </source>
</evidence>
<dbReference type="InterPro" id="IPR002934">
    <property type="entry name" value="Polymerase_NTP_transf_dom"/>
</dbReference>
<dbReference type="SUPFAM" id="SSF81301">
    <property type="entry name" value="Nucleotidyltransferase"/>
    <property type="match status" value="1"/>
</dbReference>
<evidence type="ECO:0000259" key="1">
    <source>
        <dbReference type="Pfam" id="PF01909"/>
    </source>
</evidence>
<dbReference type="CDD" id="cd05403">
    <property type="entry name" value="NT_KNTase_like"/>
    <property type="match status" value="1"/>
</dbReference>
<evidence type="ECO:0000313" key="2">
    <source>
        <dbReference type="EMBL" id="UTV28789.1"/>
    </source>
</evidence>
<dbReference type="Pfam" id="PF01909">
    <property type="entry name" value="NTP_transf_2"/>
    <property type="match status" value="1"/>
</dbReference>
<feature type="domain" description="Polymerase nucleotidyl transferase" evidence="1">
    <location>
        <begin position="11"/>
        <end position="57"/>
    </location>
</feature>
<accession>A0ABY5GHQ4</accession>
<organism evidence="2 3">
    <name type="scientific">Photobacterium atrarenae</name>
    <dbReference type="NCBI Taxonomy" id="865757"/>
    <lineage>
        <taxon>Bacteria</taxon>
        <taxon>Pseudomonadati</taxon>
        <taxon>Pseudomonadota</taxon>
        <taxon>Gammaproteobacteria</taxon>
        <taxon>Vibrionales</taxon>
        <taxon>Vibrionaceae</taxon>
        <taxon>Photobacterium</taxon>
    </lineage>
</organism>
<dbReference type="EMBL" id="CP101508">
    <property type="protein sequence ID" value="UTV28789.1"/>
    <property type="molecule type" value="Genomic_DNA"/>
</dbReference>
<reference evidence="2" key="1">
    <citation type="submission" date="2022-07" db="EMBL/GenBank/DDBJ databases">
        <title>Genome sequencing of Photobacterium atrarenae GJH2-4.</title>
        <authorList>
            <person name="Park S.-J."/>
        </authorList>
    </citation>
    <scope>NUCLEOTIDE SEQUENCE</scope>
    <source>
        <strain evidence="2">GJH2-4</strain>
    </source>
</reference>
<dbReference type="RefSeq" id="WP_255390108.1">
    <property type="nucleotide sequence ID" value="NZ_CP101508.1"/>
</dbReference>
<dbReference type="Proteomes" id="UP001057998">
    <property type="component" value="Chromosome 1"/>
</dbReference>
<keyword evidence="3" id="KW-1185">Reference proteome</keyword>